<evidence type="ECO:0000313" key="1">
    <source>
        <dbReference type="EMBL" id="KAK0730385.1"/>
    </source>
</evidence>
<dbReference type="Proteomes" id="UP001172102">
    <property type="component" value="Unassembled WGS sequence"/>
</dbReference>
<organism evidence="1 2">
    <name type="scientific">Lasiosphaeris hirsuta</name>
    <dbReference type="NCBI Taxonomy" id="260670"/>
    <lineage>
        <taxon>Eukaryota</taxon>
        <taxon>Fungi</taxon>
        <taxon>Dikarya</taxon>
        <taxon>Ascomycota</taxon>
        <taxon>Pezizomycotina</taxon>
        <taxon>Sordariomycetes</taxon>
        <taxon>Sordariomycetidae</taxon>
        <taxon>Sordariales</taxon>
        <taxon>Lasiosphaeriaceae</taxon>
        <taxon>Lasiosphaeris</taxon>
    </lineage>
</organism>
<accession>A0AA40E811</accession>
<keyword evidence="2" id="KW-1185">Reference proteome</keyword>
<evidence type="ECO:0000313" key="2">
    <source>
        <dbReference type="Proteomes" id="UP001172102"/>
    </source>
</evidence>
<comment type="caution">
    <text evidence="1">The sequence shown here is derived from an EMBL/GenBank/DDBJ whole genome shotgun (WGS) entry which is preliminary data.</text>
</comment>
<sequence length="272" mass="28589">MTILGMAWRVGNESTSPHNNVNFSGSKATFGLGFSAASFLAPGRVLAVGETIGVPLFFNASTAGSYSISVKIWLDGGVDEVLISASAGIPAIASIAVSKEGGWDNRVLVALDFGEVLAGTTVTKQLRICNVGGSVLTITKSKPPVSPQLTAANPCGEFLEGQNIAIGSCAYATVAVYAGTVQQNHAAQHINLTWVLNTDGQDALNASQEFGVREINTSVTITTKQVATYKRRSIPELNRLPTLTTNAKTYAFLLATRLLELSITRNAGVETQ</sequence>
<gene>
    <name evidence="1" type="ORF">B0H67DRAFT_30427</name>
</gene>
<dbReference type="AlphaFoldDB" id="A0AA40E811"/>
<protein>
    <recommendedName>
        <fullName evidence="3">Abnormal spindle-like microcephaly-associated protein ASH domain-containing protein</fullName>
    </recommendedName>
</protein>
<dbReference type="EMBL" id="JAUKUA010000001">
    <property type="protein sequence ID" value="KAK0730385.1"/>
    <property type="molecule type" value="Genomic_DNA"/>
</dbReference>
<evidence type="ECO:0008006" key="3">
    <source>
        <dbReference type="Google" id="ProtNLM"/>
    </source>
</evidence>
<name>A0AA40E811_9PEZI</name>
<reference evidence="1" key="1">
    <citation type="submission" date="2023-06" db="EMBL/GenBank/DDBJ databases">
        <title>Genome-scale phylogeny and comparative genomics of the fungal order Sordariales.</title>
        <authorList>
            <consortium name="Lawrence Berkeley National Laboratory"/>
            <person name="Hensen N."/>
            <person name="Bonometti L."/>
            <person name="Westerberg I."/>
            <person name="Brannstrom I.O."/>
            <person name="Guillou S."/>
            <person name="Cros-Aarteil S."/>
            <person name="Calhoun S."/>
            <person name="Haridas S."/>
            <person name="Kuo A."/>
            <person name="Mondo S."/>
            <person name="Pangilinan J."/>
            <person name="Riley R."/>
            <person name="Labutti K."/>
            <person name="Andreopoulos B."/>
            <person name="Lipzen A."/>
            <person name="Chen C."/>
            <person name="Yanf M."/>
            <person name="Daum C."/>
            <person name="Ng V."/>
            <person name="Clum A."/>
            <person name="Steindorff A."/>
            <person name="Ohm R."/>
            <person name="Martin F."/>
            <person name="Silar P."/>
            <person name="Natvig D."/>
            <person name="Lalanne C."/>
            <person name="Gautier V."/>
            <person name="Ament-Velasquez S.L."/>
            <person name="Kruys A."/>
            <person name="Hutchinson M.I."/>
            <person name="Powell A.J."/>
            <person name="Barry K."/>
            <person name="Miller A.N."/>
            <person name="Grigoriev I.V."/>
            <person name="Debuchy R."/>
            <person name="Gladieux P."/>
            <person name="Thoren M.H."/>
            <person name="Johannesson H."/>
        </authorList>
    </citation>
    <scope>NUCLEOTIDE SEQUENCE</scope>
    <source>
        <strain evidence="1">SMH4607-1</strain>
    </source>
</reference>
<proteinExistence type="predicted"/>